<sequence>MSGPLLRSGECRKFAPNIFNKTKCTNCFRQKEEHSAEALESNRATRKVAKCGYLFVAPGWDFTNPLNRTKRWQRRWFVLYDDGELSYALDEHPETVPQASIDMNKVLEVADAEDITGNAYSLAITAPDNVHFVKGTCREEARWWNDVLSVFPRSKGRPKRNATFPGSQTSNTTPSILQTPPVRDVSSSVSSDRYNGRRLPGAVWEGEDVFPTRDVPVTSPQSSPIETPHQPSMENRKVYMGSPPTRDKVPRPEDKGRTRRVQNREKRGLKTGRSYSEDLTKMLPTWRTDKKTAPTAEHPEVSRRLLLEEFESECKLKDIADSLTRPRQHRRLTSPAVTPPPPSSHEPTRDGDTTTHKQVRGDPDGCGLDLSSLRYSPSSELRVDLPAEDLLNIKKGWLMKQGNDKEWNKHWFVLRGAALLYYRDPGAEDQGILDGVIDLSGVSAVTEVQVARNYGFQTTTWDERSYVLSAVTAGIRANWMCAIRRAAGLDTKIDTNPLQMDRDRESIAPSTPLTGRSIIFSSDDEYRTASEGRRESGDWGDTLPPSPPLNRTPISKVKERARGGLRSRAYNTKRSRSSPPSSRRSTLDSVPQEDFVLACCGEMQESDVDEISKVVTESQSLLERVQSQGGELQEVKRQLTSVLRELSSAEEELLRLRQRKVDVTALEKQVEELLQRAEDANKQRARDAAELDSLKKRYVEEKARWDRDLTSAECELQCANQRYSQLCVELADSAKLVQRLREELAATDDLTRRLRDELESVTNRLAAGIEENDQLYRRLRDLETRGHPSPPHPRSRSVDSLSDLTNIQLDLDLTQLDKDRVVEEYGDLRTRFEKAVVEIRAMKRELRESQAQSDCLELSLINARQDLRARQADADSQTNLMAARIQDLALKLCSAEKQIRALKQKLSKSETREKRRSLSLKGRESFTICKELEDKLAELENKISSLTTMDGVNPKPPSKTPSPVKTFPPPSPSSETSKMAARLRRKSLDSATCSEPMKVLIRLSSLEAKVAKAAREIVICPSSPSPQPSNESITSLDDSEQKIPSPTELKLFNGVEESDEVDGTSAVHHHVSSEIKKMESLLRKKLLEISKKRESLIASGQWTNEARVSLLAEKLAFESVLVGRLHDAVSGSTKGDISDVERFMTELDLKLSGGKPNIETSLDYLAKALTRHLLNQNMQKIKPRKPKDKRRSTESAAIIELNKRKKHLDQNVGVFVDQVVDQLAAAFAVETLGDDSLSGGENRIKAAWTLAQEAVNEELIQAEISQVMSQCSRTYQNLVEDEKDSRFVALIQERASLELWSRATQEYLNKEMEVVVKRLYEKYQDNVYRLKAQNTSPVKTNQEDEEKARHLLQRFVDVIAHKALLDARLSLLQDLDVSESSINLQEVVFDEHIVLAEIQTLYLKYFEELQNKSGDGALEEDKLKESMQLLAREVSILREYLVESERKRRADGDKTQLIGVEPLTSDSLCEQCYQLRGQVQQLQQFVLKGQDCQRCEYLHQEIKRREMQFEDDLHELKMQQEEELARLKAELEQQRISLVCQHEAEQNMLKERARKLERRLGTLDSEYSQQMENLRAAYHKTLSSTLDRDLPGGENIRQRYQAEIEHLRALCEKGLVGMENSHRRMIAELEEKHRQEAEMLRREKESALAEETQATLAALDAMRKAHEAEVAREVAKFKKEFLANMRTGQDIGQLHREHEAEMEEIKQEILSLSEKYSIKCVESAALEEQLRAANEQLAQAQQHIL</sequence>
<dbReference type="SUPFAM" id="SSF50729">
    <property type="entry name" value="PH domain-like"/>
    <property type="match status" value="2"/>
</dbReference>
<dbReference type="PANTHER" id="PTHR17271:SF1">
    <property type="entry name" value="PROTEIN OUTSPREAD"/>
    <property type="match status" value="1"/>
</dbReference>
<proteinExistence type="predicted"/>
<feature type="coiled-coil region" evidence="1">
    <location>
        <begin position="832"/>
        <end position="859"/>
    </location>
</feature>
<feature type="compositionally biased region" description="Basic and acidic residues" evidence="2">
    <location>
        <begin position="524"/>
        <end position="537"/>
    </location>
</feature>
<dbReference type="Gene3D" id="2.30.29.30">
    <property type="entry name" value="Pleckstrin-homology domain (PH domain)/Phosphotyrosine-binding domain (PTB)"/>
    <property type="match status" value="2"/>
</dbReference>
<dbReference type="GO" id="GO:0015629">
    <property type="term" value="C:actin cytoskeleton"/>
    <property type="evidence" value="ECO:0007669"/>
    <property type="project" value="TreeGrafter"/>
</dbReference>
<dbReference type="InterPro" id="IPR001849">
    <property type="entry name" value="PH_domain"/>
</dbReference>
<feature type="compositionally biased region" description="Low complexity" evidence="2">
    <location>
        <begin position="182"/>
        <end position="193"/>
    </location>
</feature>
<feature type="compositionally biased region" description="Polar residues" evidence="2">
    <location>
        <begin position="164"/>
        <end position="178"/>
    </location>
</feature>
<evidence type="ECO:0000313" key="4">
    <source>
        <dbReference type="EMBL" id="JAS48593.1"/>
    </source>
</evidence>
<dbReference type="InterPro" id="IPR039597">
    <property type="entry name" value="M-RIP_PH"/>
</dbReference>
<feature type="region of interest" description="Disordered" evidence="2">
    <location>
        <begin position="1021"/>
        <end position="1042"/>
    </location>
</feature>
<feature type="domain" description="PH" evidence="3">
    <location>
        <begin position="47"/>
        <end position="153"/>
    </location>
</feature>
<keyword evidence="1" id="KW-0175">Coiled coil</keyword>
<feature type="coiled-coil region" evidence="1">
    <location>
        <begin position="632"/>
        <end position="785"/>
    </location>
</feature>
<feature type="region of interest" description="Disordered" evidence="2">
    <location>
        <begin position="155"/>
        <end position="300"/>
    </location>
</feature>
<feature type="compositionally biased region" description="Basic and acidic residues" evidence="2">
    <location>
        <begin position="287"/>
        <end position="300"/>
    </location>
</feature>
<feature type="region of interest" description="Disordered" evidence="2">
    <location>
        <begin position="947"/>
        <end position="978"/>
    </location>
</feature>
<feature type="coiled-coil region" evidence="1">
    <location>
        <begin position="1499"/>
        <end position="1573"/>
    </location>
</feature>
<protein>
    <recommendedName>
        <fullName evidence="3">PH domain-containing protein</fullName>
    </recommendedName>
</protein>
<evidence type="ECO:0000256" key="1">
    <source>
        <dbReference type="SAM" id="Coils"/>
    </source>
</evidence>
<dbReference type="EMBL" id="GECZ01021176">
    <property type="protein sequence ID" value="JAS48593.1"/>
    <property type="molecule type" value="Transcribed_RNA"/>
</dbReference>
<dbReference type="InterPro" id="IPR011993">
    <property type="entry name" value="PH-like_dom_sf"/>
</dbReference>
<accession>A0A1B6FF61</accession>
<dbReference type="CDD" id="cd13275">
    <property type="entry name" value="PH_M-RIP"/>
    <property type="match status" value="1"/>
</dbReference>
<feature type="coiled-coil region" evidence="1">
    <location>
        <begin position="1626"/>
        <end position="1669"/>
    </location>
</feature>
<feature type="compositionally biased region" description="Basic and acidic residues" evidence="2">
    <location>
        <begin position="245"/>
        <end position="268"/>
    </location>
</feature>
<dbReference type="PROSITE" id="PS50003">
    <property type="entry name" value="PH_DOMAIN"/>
    <property type="match status" value="2"/>
</dbReference>
<feature type="non-terminal residue" evidence="4">
    <location>
        <position position="1745"/>
    </location>
</feature>
<feature type="compositionally biased region" description="Pro residues" evidence="2">
    <location>
        <begin position="954"/>
        <end position="972"/>
    </location>
</feature>
<feature type="region of interest" description="Disordered" evidence="2">
    <location>
        <begin position="500"/>
        <end position="590"/>
    </location>
</feature>
<dbReference type="PANTHER" id="PTHR17271">
    <property type="entry name" value="PLECKSTRIN HOMOLOGY PH DOMAIN-CONTAINING PROTEIN"/>
    <property type="match status" value="1"/>
</dbReference>
<feature type="compositionally biased region" description="Basic and acidic residues" evidence="2">
    <location>
        <begin position="346"/>
        <end position="363"/>
    </location>
</feature>
<feature type="coiled-coil region" evidence="1">
    <location>
        <begin position="1695"/>
        <end position="1743"/>
    </location>
</feature>
<feature type="region of interest" description="Disordered" evidence="2">
    <location>
        <begin position="321"/>
        <end position="368"/>
    </location>
</feature>
<evidence type="ECO:0000256" key="2">
    <source>
        <dbReference type="SAM" id="MobiDB-lite"/>
    </source>
</evidence>
<organism evidence="4">
    <name type="scientific">Cuerna arida</name>
    <dbReference type="NCBI Taxonomy" id="1464854"/>
    <lineage>
        <taxon>Eukaryota</taxon>
        <taxon>Metazoa</taxon>
        <taxon>Ecdysozoa</taxon>
        <taxon>Arthropoda</taxon>
        <taxon>Hexapoda</taxon>
        <taxon>Insecta</taxon>
        <taxon>Pterygota</taxon>
        <taxon>Neoptera</taxon>
        <taxon>Paraneoptera</taxon>
        <taxon>Hemiptera</taxon>
        <taxon>Auchenorrhyncha</taxon>
        <taxon>Membracoidea</taxon>
        <taxon>Cicadellidae</taxon>
        <taxon>Cicadellinae</taxon>
        <taxon>Proconiini</taxon>
        <taxon>Cuerna</taxon>
    </lineage>
</organism>
<dbReference type="Pfam" id="PF00169">
    <property type="entry name" value="PH"/>
    <property type="match status" value="2"/>
</dbReference>
<reference evidence="4" key="1">
    <citation type="submission" date="2015-11" db="EMBL/GenBank/DDBJ databases">
        <title>De novo transcriptome assembly of four potential Pierce s Disease insect vectors from Arizona vineyards.</title>
        <authorList>
            <person name="Tassone E.E."/>
        </authorList>
    </citation>
    <scope>NUCLEOTIDE SEQUENCE</scope>
</reference>
<feature type="compositionally biased region" description="Polar residues" evidence="2">
    <location>
        <begin position="218"/>
        <end position="233"/>
    </location>
</feature>
<dbReference type="InterPro" id="IPR052223">
    <property type="entry name" value="Actin_Cytoskeleton_Reg"/>
</dbReference>
<dbReference type="CDD" id="cd01236">
    <property type="entry name" value="PH_RIP"/>
    <property type="match status" value="1"/>
</dbReference>
<dbReference type="GO" id="GO:0051015">
    <property type="term" value="F:actin filament binding"/>
    <property type="evidence" value="ECO:0007669"/>
    <property type="project" value="TreeGrafter"/>
</dbReference>
<feature type="domain" description="PH" evidence="3">
    <location>
        <begin position="391"/>
        <end position="488"/>
    </location>
</feature>
<name>A0A1B6FF61_9HEMI</name>
<gene>
    <name evidence="4" type="ORF">g.43092</name>
</gene>
<evidence type="ECO:0000259" key="3">
    <source>
        <dbReference type="PROSITE" id="PS50003"/>
    </source>
</evidence>
<dbReference type="SMART" id="SM00233">
    <property type="entry name" value="PH"/>
    <property type="match status" value="2"/>
</dbReference>